<feature type="domain" description="DUF4340" evidence="1">
    <location>
        <begin position="65"/>
        <end position="207"/>
    </location>
</feature>
<gene>
    <name evidence="2" type="ORF">MNBD_GAMMA10-374</name>
</gene>
<protein>
    <recommendedName>
        <fullName evidence="1">DUF4340 domain-containing protein</fullName>
    </recommendedName>
</protein>
<reference evidence="2" key="1">
    <citation type="submission" date="2018-06" db="EMBL/GenBank/DDBJ databases">
        <authorList>
            <person name="Zhirakovskaya E."/>
        </authorList>
    </citation>
    <scope>NUCLEOTIDE SEQUENCE</scope>
</reference>
<proteinExistence type="predicted"/>
<name>A0A3B0XVI1_9ZZZZ</name>
<evidence type="ECO:0000313" key="2">
    <source>
        <dbReference type="EMBL" id="VAW72318.1"/>
    </source>
</evidence>
<accession>A0A3B0XVI1</accession>
<evidence type="ECO:0000259" key="1">
    <source>
        <dbReference type="Pfam" id="PF14238"/>
    </source>
</evidence>
<sequence>MNNRNKLNLALLVLLISGVFFASIKDKPVEIKRLTTLDISTIQKIQIPRDQNKSISFFKNQHDVWHMQRPYALKAHQFRINTLLSLTQLPIEKRYKTKNLQLSDYALDPPRAIIKFDNSSVSFGKTNPLSQQRYLLTNNEMFLAMDQSYPLVSAQAASFLDLSLLPDNFNIVKIKTPDTDIFLDNDGKWQSGGDNKIDEQQIKTFLHNWSTTQAFAVHKYLERKQLGEITLYSETTSISFTISDTDPWLILALPDTGIEYHMDKSLSNGLLGHFNRTHTDAPIIIPQL</sequence>
<organism evidence="2">
    <name type="scientific">hydrothermal vent metagenome</name>
    <dbReference type="NCBI Taxonomy" id="652676"/>
    <lineage>
        <taxon>unclassified sequences</taxon>
        <taxon>metagenomes</taxon>
        <taxon>ecological metagenomes</taxon>
    </lineage>
</organism>
<dbReference type="EMBL" id="UOFJ01000656">
    <property type="protein sequence ID" value="VAW72318.1"/>
    <property type="molecule type" value="Genomic_DNA"/>
</dbReference>
<dbReference type="InterPro" id="IPR025641">
    <property type="entry name" value="DUF4340"/>
</dbReference>
<dbReference type="AlphaFoldDB" id="A0A3B0XVI1"/>
<dbReference type="Pfam" id="PF14238">
    <property type="entry name" value="DUF4340"/>
    <property type="match status" value="1"/>
</dbReference>